<dbReference type="Proteomes" id="UP000827092">
    <property type="component" value="Unassembled WGS sequence"/>
</dbReference>
<evidence type="ECO:0000313" key="2">
    <source>
        <dbReference type="Proteomes" id="UP000827092"/>
    </source>
</evidence>
<accession>A0AAV6VNG2</accession>
<dbReference type="AlphaFoldDB" id="A0AAV6VNG2"/>
<proteinExistence type="predicted"/>
<name>A0AAV6VNG2_9ARAC</name>
<comment type="caution">
    <text evidence="1">The sequence shown here is derived from an EMBL/GenBank/DDBJ whole genome shotgun (WGS) entry which is preliminary data.</text>
</comment>
<sequence length="120" mass="13536">MREKVFCVAEEIAKEAAIYFALSEILKTRGGNIMGINWKNEPSPKPHPFPNNQFPTLRQFPQSKLRVSQTASSTTSLDALIRELAGDIFQKRVWEERRGPTHAFSLDASIFISKTNGSEL</sequence>
<gene>
    <name evidence="1" type="ORF">JTE90_007514</name>
</gene>
<reference evidence="1 2" key="1">
    <citation type="journal article" date="2022" name="Nat. Ecol. Evol.">
        <title>A masculinizing supergene underlies an exaggerated male reproductive morph in a spider.</title>
        <authorList>
            <person name="Hendrickx F."/>
            <person name="De Corte Z."/>
            <person name="Sonet G."/>
            <person name="Van Belleghem S.M."/>
            <person name="Kostlbacher S."/>
            <person name="Vangestel C."/>
        </authorList>
    </citation>
    <scope>NUCLEOTIDE SEQUENCE [LARGE SCALE GENOMIC DNA]</scope>
    <source>
        <strain evidence="1">W744_W776</strain>
    </source>
</reference>
<protein>
    <submittedName>
        <fullName evidence="1">Uncharacterized protein</fullName>
    </submittedName>
</protein>
<keyword evidence="2" id="KW-1185">Reference proteome</keyword>
<dbReference type="EMBL" id="JAFNEN010000057">
    <property type="protein sequence ID" value="KAG8197266.1"/>
    <property type="molecule type" value="Genomic_DNA"/>
</dbReference>
<evidence type="ECO:0000313" key="1">
    <source>
        <dbReference type="EMBL" id="KAG8197266.1"/>
    </source>
</evidence>
<organism evidence="1 2">
    <name type="scientific">Oedothorax gibbosus</name>
    <dbReference type="NCBI Taxonomy" id="931172"/>
    <lineage>
        <taxon>Eukaryota</taxon>
        <taxon>Metazoa</taxon>
        <taxon>Ecdysozoa</taxon>
        <taxon>Arthropoda</taxon>
        <taxon>Chelicerata</taxon>
        <taxon>Arachnida</taxon>
        <taxon>Araneae</taxon>
        <taxon>Araneomorphae</taxon>
        <taxon>Entelegynae</taxon>
        <taxon>Araneoidea</taxon>
        <taxon>Linyphiidae</taxon>
        <taxon>Erigoninae</taxon>
        <taxon>Oedothorax</taxon>
    </lineage>
</organism>